<sequence length="100" mass="11495">MEAFCMIAFAVLLERRNVPYRSKDFQRSKSYSREVRASDLTAQQDQQQQVNHQHPINSDVSLAVGLFSSRDSRKIVENKLNLIIILNNIEQESTSIEGEL</sequence>
<evidence type="ECO:0000313" key="1">
    <source>
        <dbReference type="EMBL" id="CAD1543538.1"/>
    </source>
</evidence>
<accession>A0A6V7IUW6</accession>
<gene>
    <name evidence="1" type="ORF">BBRV_LOCUS35197</name>
</gene>
<reference evidence="1" key="1">
    <citation type="submission" date="2020-07" db="EMBL/GenBank/DDBJ databases">
        <authorList>
            <person name="Ferguson B K."/>
        </authorList>
    </citation>
    <scope>NUCLEOTIDE SEQUENCE</scope>
    <source>
        <strain evidence="1">L06</strain>
    </source>
</reference>
<dbReference type="AlphaFoldDB" id="A0A6V7IUW6"/>
<organism evidence="1">
    <name type="scientific">Bracon brevicornis</name>
    <dbReference type="NCBI Taxonomy" id="1563983"/>
    <lineage>
        <taxon>Eukaryota</taxon>
        <taxon>Metazoa</taxon>
        <taxon>Ecdysozoa</taxon>
        <taxon>Arthropoda</taxon>
        <taxon>Hexapoda</taxon>
        <taxon>Insecta</taxon>
        <taxon>Pterygota</taxon>
        <taxon>Neoptera</taxon>
        <taxon>Endopterygota</taxon>
        <taxon>Hymenoptera</taxon>
        <taxon>Apocrita</taxon>
        <taxon>Ichneumonoidea</taxon>
        <taxon>Braconidae</taxon>
        <taxon>Braconinae</taxon>
        <taxon>Bracon</taxon>
    </lineage>
</organism>
<protein>
    <submittedName>
        <fullName evidence="1">Uncharacterized protein</fullName>
    </submittedName>
</protein>
<proteinExistence type="predicted"/>
<name>A0A6V7IUW6_9HYME</name>
<dbReference type="EMBL" id="CADCXW020000012">
    <property type="protein sequence ID" value="CAD1543538.1"/>
    <property type="molecule type" value="Genomic_DNA"/>
</dbReference>